<gene>
    <name evidence="1" type="ORF">K432DRAFT_399054</name>
</gene>
<accession>A0A8E2DWT7</accession>
<organism evidence="1 2">
    <name type="scientific">Lepidopterella palustris CBS 459.81</name>
    <dbReference type="NCBI Taxonomy" id="1314670"/>
    <lineage>
        <taxon>Eukaryota</taxon>
        <taxon>Fungi</taxon>
        <taxon>Dikarya</taxon>
        <taxon>Ascomycota</taxon>
        <taxon>Pezizomycotina</taxon>
        <taxon>Dothideomycetes</taxon>
        <taxon>Pleosporomycetidae</taxon>
        <taxon>Mytilinidiales</taxon>
        <taxon>Argynnaceae</taxon>
        <taxon>Lepidopterella</taxon>
    </lineage>
</organism>
<protein>
    <submittedName>
        <fullName evidence="1">Uncharacterized protein</fullName>
    </submittedName>
</protein>
<evidence type="ECO:0000313" key="2">
    <source>
        <dbReference type="Proteomes" id="UP000250266"/>
    </source>
</evidence>
<keyword evidence="2" id="KW-1185">Reference proteome</keyword>
<proteinExistence type="predicted"/>
<dbReference type="AlphaFoldDB" id="A0A8E2DWT7"/>
<reference evidence="1 2" key="1">
    <citation type="journal article" date="2016" name="Nat. Commun.">
        <title>Ectomycorrhizal ecology is imprinted in the genome of the dominant symbiotic fungus Cenococcum geophilum.</title>
        <authorList>
            <consortium name="DOE Joint Genome Institute"/>
            <person name="Peter M."/>
            <person name="Kohler A."/>
            <person name="Ohm R.A."/>
            <person name="Kuo A."/>
            <person name="Krutzmann J."/>
            <person name="Morin E."/>
            <person name="Arend M."/>
            <person name="Barry K.W."/>
            <person name="Binder M."/>
            <person name="Choi C."/>
            <person name="Clum A."/>
            <person name="Copeland A."/>
            <person name="Grisel N."/>
            <person name="Haridas S."/>
            <person name="Kipfer T."/>
            <person name="LaButti K."/>
            <person name="Lindquist E."/>
            <person name="Lipzen A."/>
            <person name="Maire R."/>
            <person name="Meier B."/>
            <person name="Mihaltcheva S."/>
            <person name="Molinier V."/>
            <person name="Murat C."/>
            <person name="Poggeler S."/>
            <person name="Quandt C.A."/>
            <person name="Sperisen C."/>
            <person name="Tritt A."/>
            <person name="Tisserant E."/>
            <person name="Crous P.W."/>
            <person name="Henrissat B."/>
            <person name="Nehls U."/>
            <person name="Egli S."/>
            <person name="Spatafora J.W."/>
            <person name="Grigoriev I.V."/>
            <person name="Martin F.M."/>
        </authorList>
    </citation>
    <scope>NUCLEOTIDE SEQUENCE [LARGE SCALE GENOMIC DNA]</scope>
    <source>
        <strain evidence="1 2">CBS 459.81</strain>
    </source>
</reference>
<sequence length="175" mass="18466">MNDADSTTALCNEMPALLVNSVQFNESSSTIMTKITPLNTDNDIAVPTIGKCGDILINACVQISCGTGTSSSIADGLQPTESIPIENELSNGIVTNIASPFGCDDPVLPLMADIWQSLIWSSCAAPTAPKDVSNTARSTLSQPFIIVSPPGSARYSIQTPRETRPLNLPLVNMDL</sequence>
<dbReference type="EMBL" id="KV745913">
    <property type="protein sequence ID" value="OCK73176.1"/>
    <property type="molecule type" value="Genomic_DNA"/>
</dbReference>
<dbReference type="Proteomes" id="UP000250266">
    <property type="component" value="Unassembled WGS sequence"/>
</dbReference>
<name>A0A8E2DWT7_9PEZI</name>
<evidence type="ECO:0000313" key="1">
    <source>
        <dbReference type="EMBL" id="OCK73176.1"/>
    </source>
</evidence>